<reference evidence="1" key="2">
    <citation type="journal article" date="2021" name="Microbiome">
        <title>Successional dynamics and alternative stable states in a saline activated sludge microbial community over 9 years.</title>
        <authorList>
            <person name="Wang Y."/>
            <person name="Ye J."/>
            <person name="Ju F."/>
            <person name="Liu L."/>
            <person name="Boyd J.A."/>
            <person name="Deng Y."/>
            <person name="Parks D.H."/>
            <person name="Jiang X."/>
            <person name="Yin X."/>
            <person name="Woodcroft B.J."/>
            <person name="Tyson G.W."/>
            <person name="Hugenholtz P."/>
            <person name="Polz M.F."/>
            <person name="Zhang T."/>
        </authorList>
    </citation>
    <scope>NUCLEOTIDE SEQUENCE</scope>
    <source>
        <strain evidence="1">HKST-UBA13</strain>
    </source>
</reference>
<evidence type="ECO:0000313" key="2">
    <source>
        <dbReference type="Proteomes" id="UP000775877"/>
    </source>
</evidence>
<reference evidence="1" key="1">
    <citation type="submission" date="2020-04" db="EMBL/GenBank/DDBJ databases">
        <authorList>
            <person name="Zhang T."/>
        </authorList>
    </citation>
    <scope>NUCLEOTIDE SEQUENCE</scope>
    <source>
        <strain evidence="1">HKST-UBA13</strain>
    </source>
</reference>
<sequence>MKGIKMLTRTTTFRLDEFEIKQAIVKFLLDKGYISMDESNSSQITINTERHYIDEDCKDVTEHAAIVVVEKYGA</sequence>
<comment type="caution">
    <text evidence="1">The sequence shown here is derived from an EMBL/GenBank/DDBJ whole genome shotgun (WGS) entry which is preliminary data.</text>
</comment>
<dbReference type="Proteomes" id="UP000775877">
    <property type="component" value="Unassembled WGS sequence"/>
</dbReference>
<organism evidence="1 2">
    <name type="scientific">Candidatus Dojkabacteria bacterium</name>
    <dbReference type="NCBI Taxonomy" id="2099670"/>
    <lineage>
        <taxon>Bacteria</taxon>
        <taxon>Candidatus Dojkabacteria</taxon>
    </lineage>
</organism>
<dbReference type="AlphaFoldDB" id="A0A955L179"/>
<accession>A0A955L179</accession>
<dbReference type="EMBL" id="JAGQLJ010000031">
    <property type="protein sequence ID" value="MCA9380928.1"/>
    <property type="molecule type" value="Genomic_DNA"/>
</dbReference>
<evidence type="ECO:0000313" key="1">
    <source>
        <dbReference type="EMBL" id="MCA9380928.1"/>
    </source>
</evidence>
<protein>
    <submittedName>
        <fullName evidence="1">Uncharacterized protein</fullName>
    </submittedName>
</protein>
<name>A0A955L179_9BACT</name>
<proteinExistence type="predicted"/>
<gene>
    <name evidence="1" type="ORF">KC678_01560</name>
</gene>